<dbReference type="Gene3D" id="1.10.1130.10">
    <property type="entry name" value="Flavocytochrome C3, Chain A"/>
    <property type="match status" value="1"/>
</dbReference>
<evidence type="ECO:0000256" key="1">
    <source>
        <dbReference type="ARBA" id="ARBA00022729"/>
    </source>
</evidence>
<dbReference type="Pfam" id="PF11783">
    <property type="entry name" value="Cytochrome_cB"/>
    <property type="match status" value="1"/>
</dbReference>
<dbReference type="InterPro" id="IPR051829">
    <property type="entry name" value="Multiheme_Cytochr_ET"/>
</dbReference>
<dbReference type="CDD" id="cd08168">
    <property type="entry name" value="Cytochrom_C3"/>
    <property type="match status" value="1"/>
</dbReference>
<dbReference type="PIRSF" id="PIRSF039014">
    <property type="entry name" value="OTR_cyc"/>
    <property type="match status" value="1"/>
</dbReference>
<feature type="transmembrane region" description="Helical" evidence="2">
    <location>
        <begin position="518"/>
        <end position="541"/>
    </location>
</feature>
<reference evidence="4 5" key="1">
    <citation type="submission" date="2018-10" db="EMBL/GenBank/DDBJ databases">
        <title>Genomic Encyclopedia of Type Strains, Phase IV (KMG-IV): sequencing the most valuable type-strain genomes for metagenomic binning, comparative biology and taxonomic classification.</title>
        <authorList>
            <person name="Goeker M."/>
        </authorList>
    </citation>
    <scope>NUCLEOTIDE SEQUENCE [LARGE SCALE GENOMIC DNA]</scope>
    <source>
        <strain evidence="4 5">DSM 26916</strain>
    </source>
</reference>
<dbReference type="EMBL" id="RCCI01000004">
    <property type="protein sequence ID" value="RLJ68614.1"/>
    <property type="molecule type" value="Genomic_DNA"/>
</dbReference>
<proteinExistence type="predicted"/>
<keyword evidence="2" id="KW-0472">Membrane</keyword>
<dbReference type="InterPro" id="IPR024673">
    <property type="entry name" value="Octahem_Cyt_c"/>
</dbReference>
<dbReference type="SUPFAM" id="SSF48695">
    <property type="entry name" value="Multiheme cytochromes"/>
    <property type="match status" value="1"/>
</dbReference>
<keyword evidence="2" id="KW-1133">Transmembrane helix</keyword>
<evidence type="ECO:0000256" key="2">
    <source>
        <dbReference type="SAM" id="Phobius"/>
    </source>
</evidence>
<organism evidence="4 5">
    <name type="scientific">Sulfurisoma sediminicola</name>
    <dbReference type="NCBI Taxonomy" id="1381557"/>
    <lineage>
        <taxon>Bacteria</taxon>
        <taxon>Pseudomonadati</taxon>
        <taxon>Pseudomonadota</taxon>
        <taxon>Betaproteobacteria</taxon>
        <taxon>Nitrosomonadales</taxon>
        <taxon>Sterolibacteriaceae</taxon>
        <taxon>Sulfurisoma</taxon>
    </lineage>
</organism>
<keyword evidence="1" id="KW-0732">Signal</keyword>
<evidence type="ECO:0000313" key="4">
    <source>
        <dbReference type="EMBL" id="RLJ68614.1"/>
    </source>
</evidence>
<sequence>MNVRGIKRLAAWPALATVTMALVLGWPIMAGAAEEKNEPPPVKMNTTADHSKFKELQQTFKSGPEVTKACLSCHTEAAKQVHRTKHWTWEFLNPENNQRLGKKNVLNNFCISISQNYPFCTSCHVGYGWKDKDFDFTSEVNVDCLACHDTTGNYKKAAGKAGHPLYEPLETPPGSGKFTQPPDLSKIAQKVGKTSRDTCGSCHFFGGGGDGVKHGDMDSSLAAPDKELDVHMDASGLDFTCGTCHKTSSHDVPGSRYTPTAIDKGGAQMRGKAEDAKRNPATCNSCHGNAPHKKQDRLNGHATKLACQTCHVPAMARGGVPTKMSWDWSTAGQRDKDGKPITKKDDKNHIIYESRKGDFVLGEKVKPEYRWFNGKVTYTLLGDKVEKGATPVGINMIGGSPNDGKSLIWPMKVMRGKQPFDPVNKTLVMPHTAGNDDIGYWKNLNWEPAIADGMKNVGAPFSGKVDFLSTEMYWPITHMVAPKDKAVACAECHSAKSRLAGLPGIYMPSYSARSWLDLIGWLLAAATLAGVIIHGALRVFLGRKG</sequence>
<feature type="domain" description="Cytochrome c-552/4" evidence="3">
    <location>
        <begin position="69"/>
        <end position="148"/>
    </location>
</feature>
<dbReference type="RefSeq" id="WP_165904765.1">
    <property type="nucleotide sequence ID" value="NZ_BHVV01000002.1"/>
</dbReference>
<keyword evidence="2" id="KW-0812">Transmembrane</keyword>
<gene>
    <name evidence="4" type="ORF">DFR35_1182</name>
</gene>
<dbReference type="GO" id="GO:0016491">
    <property type="term" value="F:oxidoreductase activity"/>
    <property type="evidence" value="ECO:0007669"/>
    <property type="project" value="TreeGrafter"/>
</dbReference>
<dbReference type="Pfam" id="PF13435">
    <property type="entry name" value="Cytochrome_C554"/>
    <property type="match status" value="1"/>
</dbReference>
<dbReference type="InterPro" id="IPR023155">
    <property type="entry name" value="Cyt_c-552/4"/>
</dbReference>
<comment type="caution">
    <text evidence="4">The sequence shown here is derived from an EMBL/GenBank/DDBJ whole genome shotgun (WGS) entry which is preliminary data.</text>
</comment>
<keyword evidence="5" id="KW-1185">Reference proteome</keyword>
<dbReference type="AlphaFoldDB" id="A0A497XL42"/>
<dbReference type="PANTHER" id="PTHR35038:SF5">
    <property type="entry name" value="CYTOCHROME C-TYPE PROTEIN NRFB"/>
    <property type="match status" value="1"/>
</dbReference>
<dbReference type="Proteomes" id="UP000268908">
    <property type="component" value="Unassembled WGS sequence"/>
</dbReference>
<evidence type="ECO:0000313" key="5">
    <source>
        <dbReference type="Proteomes" id="UP000268908"/>
    </source>
</evidence>
<dbReference type="NCBIfam" id="TIGR04315">
    <property type="entry name" value="octaheme_Shew"/>
    <property type="match status" value="1"/>
</dbReference>
<accession>A0A497XL42</accession>
<name>A0A497XL42_9PROT</name>
<evidence type="ECO:0000259" key="3">
    <source>
        <dbReference type="Pfam" id="PF13435"/>
    </source>
</evidence>
<protein>
    <submittedName>
        <fullName evidence="4">Octaheme c-type cytochrome (Tetrathionate reductase family)</fullName>
    </submittedName>
</protein>
<dbReference type="PANTHER" id="PTHR35038">
    <property type="entry name" value="DISSIMILATORY SULFITE REDUCTASE SIRA"/>
    <property type="match status" value="1"/>
</dbReference>
<dbReference type="InterPro" id="IPR036280">
    <property type="entry name" value="Multihaem_cyt_sf"/>
</dbReference>